<dbReference type="PROSITE" id="PS00211">
    <property type="entry name" value="ABC_TRANSPORTER_1"/>
    <property type="match status" value="1"/>
</dbReference>
<evidence type="ECO:0000259" key="4">
    <source>
        <dbReference type="PROSITE" id="PS50893"/>
    </source>
</evidence>
<dbReference type="InParanoid" id="A0A7G1G5W1"/>
<protein>
    <submittedName>
        <fullName evidence="5">ABC transporter ATP-binding protein</fullName>
    </submittedName>
</protein>
<name>A0A7G1G5W1_9BACT</name>
<dbReference type="Pfam" id="PF00005">
    <property type="entry name" value="ABC_tran"/>
    <property type="match status" value="1"/>
</dbReference>
<gene>
    <name evidence="5" type="ORF">OSSY52_16760</name>
</gene>
<dbReference type="Proteomes" id="UP000516361">
    <property type="component" value="Chromosome"/>
</dbReference>
<evidence type="ECO:0000256" key="2">
    <source>
        <dbReference type="ARBA" id="ARBA00022448"/>
    </source>
</evidence>
<sequence length="234" mass="26194">MLKKILEINNLMVNYGQVKAVKNISFEVNKGEIVSILGSNGAGKTSTLFGIMNVVKNKGRIKFKGINISNIPTYKRVKSGLILCPENRRVFYELSVEENLKMGAFIRGNIKKNLKKVYDLFPKLYDRKKQNAGSLSGGEQQMLAIGRSLMGDPELFMLDEPSLGLAPIITDEIFNILLKLKKEGISILLVEQNAIKSLEISDRAYILENGKIIQSENAKELLNNKKIKKAYIGM</sequence>
<keyword evidence="5" id="KW-0067">ATP-binding</keyword>
<proteinExistence type="inferred from homology"/>
<keyword evidence="3" id="KW-0029">Amino-acid transport</keyword>
<evidence type="ECO:0000313" key="6">
    <source>
        <dbReference type="Proteomes" id="UP000516361"/>
    </source>
</evidence>
<comment type="similarity">
    <text evidence="1">Belongs to the ABC transporter superfamily.</text>
</comment>
<dbReference type="PROSITE" id="PS50893">
    <property type="entry name" value="ABC_TRANSPORTER_2"/>
    <property type="match status" value="1"/>
</dbReference>
<keyword evidence="6" id="KW-1185">Reference proteome</keyword>
<dbReference type="EMBL" id="AP018712">
    <property type="protein sequence ID" value="BBE31535.1"/>
    <property type="molecule type" value="Genomic_DNA"/>
</dbReference>
<dbReference type="CDD" id="cd03224">
    <property type="entry name" value="ABC_TM1139_LivF_branched"/>
    <property type="match status" value="1"/>
</dbReference>
<evidence type="ECO:0000256" key="1">
    <source>
        <dbReference type="ARBA" id="ARBA00005417"/>
    </source>
</evidence>
<dbReference type="PANTHER" id="PTHR43820:SF4">
    <property type="entry name" value="HIGH-AFFINITY BRANCHED-CHAIN AMINO ACID TRANSPORT ATP-BINDING PROTEIN LIVF"/>
    <property type="match status" value="1"/>
</dbReference>
<dbReference type="KEGG" id="ocy:OSSY52_16760"/>
<dbReference type="GO" id="GO:0016887">
    <property type="term" value="F:ATP hydrolysis activity"/>
    <property type="evidence" value="ECO:0007669"/>
    <property type="project" value="InterPro"/>
</dbReference>
<evidence type="ECO:0000256" key="3">
    <source>
        <dbReference type="ARBA" id="ARBA00022970"/>
    </source>
</evidence>
<dbReference type="InterPro" id="IPR052156">
    <property type="entry name" value="BCAA_Transport_ATP-bd_LivF"/>
</dbReference>
<dbReference type="AlphaFoldDB" id="A0A7G1G5W1"/>
<dbReference type="InterPro" id="IPR017871">
    <property type="entry name" value="ABC_transporter-like_CS"/>
</dbReference>
<dbReference type="Gene3D" id="3.40.50.300">
    <property type="entry name" value="P-loop containing nucleotide triphosphate hydrolases"/>
    <property type="match status" value="1"/>
</dbReference>
<reference evidence="5 6" key="1">
    <citation type="submission" date="2018-06" db="EMBL/GenBank/DDBJ databases">
        <title>Genome sequencing of Oceanotoga sp. sy52.</title>
        <authorList>
            <person name="Mori K."/>
        </authorList>
    </citation>
    <scope>NUCLEOTIDE SEQUENCE [LARGE SCALE GENOMIC DNA]</scope>
    <source>
        <strain evidence="6">sy52</strain>
    </source>
</reference>
<keyword evidence="2" id="KW-0813">Transport</keyword>
<accession>A0A7G1G5W1</accession>
<dbReference type="GO" id="GO:0015658">
    <property type="term" value="F:branched-chain amino acid transmembrane transporter activity"/>
    <property type="evidence" value="ECO:0007669"/>
    <property type="project" value="TreeGrafter"/>
</dbReference>
<dbReference type="GO" id="GO:0015807">
    <property type="term" value="P:L-amino acid transport"/>
    <property type="evidence" value="ECO:0007669"/>
    <property type="project" value="TreeGrafter"/>
</dbReference>
<dbReference type="InterPro" id="IPR027417">
    <property type="entry name" value="P-loop_NTPase"/>
</dbReference>
<dbReference type="RefSeq" id="WP_190614126.1">
    <property type="nucleotide sequence ID" value="NZ_AP018712.1"/>
</dbReference>
<dbReference type="PANTHER" id="PTHR43820">
    <property type="entry name" value="HIGH-AFFINITY BRANCHED-CHAIN AMINO ACID TRANSPORT ATP-BINDING PROTEIN LIVF"/>
    <property type="match status" value="1"/>
</dbReference>
<dbReference type="GO" id="GO:0005524">
    <property type="term" value="F:ATP binding"/>
    <property type="evidence" value="ECO:0007669"/>
    <property type="project" value="UniProtKB-KW"/>
</dbReference>
<dbReference type="InterPro" id="IPR003439">
    <property type="entry name" value="ABC_transporter-like_ATP-bd"/>
</dbReference>
<dbReference type="SUPFAM" id="SSF52540">
    <property type="entry name" value="P-loop containing nucleoside triphosphate hydrolases"/>
    <property type="match status" value="1"/>
</dbReference>
<evidence type="ECO:0000313" key="5">
    <source>
        <dbReference type="EMBL" id="BBE31535.1"/>
    </source>
</evidence>
<keyword evidence="5" id="KW-0547">Nucleotide-binding</keyword>
<feature type="domain" description="ABC transporter" evidence="4">
    <location>
        <begin position="6"/>
        <end position="234"/>
    </location>
</feature>
<organism evidence="5 6">
    <name type="scientific">Tepiditoga spiralis</name>
    <dbReference type="NCBI Taxonomy" id="2108365"/>
    <lineage>
        <taxon>Bacteria</taxon>
        <taxon>Thermotogati</taxon>
        <taxon>Thermotogota</taxon>
        <taxon>Thermotogae</taxon>
        <taxon>Petrotogales</taxon>
        <taxon>Petrotogaceae</taxon>
        <taxon>Tepiditoga</taxon>
    </lineage>
</organism>